<evidence type="ECO:0000256" key="2">
    <source>
        <dbReference type="ARBA" id="ARBA00022741"/>
    </source>
</evidence>
<name>A0A518HF74_9BACT</name>
<dbReference type="CDD" id="cd14014">
    <property type="entry name" value="STKc_PknB_like"/>
    <property type="match status" value="1"/>
</dbReference>
<keyword evidence="8" id="KW-0614">Plasmid</keyword>
<dbReference type="InterPro" id="IPR017441">
    <property type="entry name" value="Protein_kinase_ATP_BS"/>
</dbReference>
<feature type="binding site" evidence="5">
    <location>
        <position position="111"/>
    </location>
    <ligand>
        <name>ATP</name>
        <dbReference type="ChEBI" id="CHEBI:30616"/>
    </ligand>
</feature>
<dbReference type="EMBL" id="CP036429">
    <property type="protein sequence ID" value="QDV39493.1"/>
    <property type="molecule type" value="Genomic_DNA"/>
</dbReference>
<keyword evidence="3 8" id="KW-0418">Kinase</keyword>
<evidence type="ECO:0000313" key="8">
    <source>
        <dbReference type="EMBL" id="QDV39493.1"/>
    </source>
</evidence>
<evidence type="ECO:0000256" key="3">
    <source>
        <dbReference type="ARBA" id="ARBA00022777"/>
    </source>
</evidence>
<dbReference type="GO" id="GO:0004674">
    <property type="term" value="F:protein serine/threonine kinase activity"/>
    <property type="evidence" value="ECO:0007669"/>
    <property type="project" value="UniProtKB-EC"/>
</dbReference>
<evidence type="ECO:0000313" key="9">
    <source>
        <dbReference type="Proteomes" id="UP000317835"/>
    </source>
</evidence>
<accession>A0A518HF74</accession>
<keyword evidence="2 5" id="KW-0547">Nucleotide-binding</keyword>
<dbReference type="PROSITE" id="PS50011">
    <property type="entry name" value="PROTEIN_KINASE_DOM"/>
    <property type="match status" value="1"/>
</dbReference>
<dbReference type="PANTHER" id="PTHR43289">
    <property type="entry name" value="MITOGEN-ACTIVATED PROTEIN KINASE KINASE KINASE 20-RELATED"/>
    <property type="match status" value="1"/>
</dbReference>
<dbReference type="Proteomes" id="UP000317835">
    <property type="component" value="Plasmid pElP_3"/>
</dbReference>
<dbReference type="SMART" id="SM00220">
    <property type="entry name" value="S_TKc"/>
    <property type="match status" value="1"/>
</dbReference>
<dbReference type="SUPFAM" id="SSF48452">
    <property type="entry name" value="TPR-like"/>
    <property type="match status" value="2"/>
</dbReference>
<dbReference type="RefSeq" id="WP_231749939.1">
    <property type="nucleotide sequence ID" value="NZ_CP036429.1"/>
</dbReference>
<dbReference type="InterPro" id="IPR019734">
    <property type="entry name" value="TPR_rpt"/>
</dbReference>
<keyword evidence="1 8" id="KW-0808">Transferase</keyword>
<dbReference type="Gene3D" id="3.30.200.20">
    <property type="entry name" value="Phosphorylase Kinase, domain 1"/>
    <property type="match status" value="1"/>
</dbReference>
<evidence type="ECO:0000256" key="6">
    <source>
        <dbReference type="SAM" id="MobiDB-lite"/>
    </source>
</evidence>
<dbReference type="Gene3D" id="1.25.40.10">
    <property type="entry name" value="Tetratricopeptide repeat domain"/>
    <property type="match status" value="2"/>
</dbReference>
<organism evidence="8 9">
    <name type="scientific">Tautonia plasticadhaerens</name>
    <dbReference type="NCBI Taxonomy" id="2527974"/>
    <lineage>
        <taxon>Bacteria</taxon>
        <taxon>Pseudomonadati</taxon>
        <taxon>Planctomycetota</taxon>
        <taxon>Planctomycetia</taxon>
        <taxon>Isosphaerales</taxon>
        <taxon>Isosphaeraceae</taxon>
        <taxon>Tautonia</taxon>
    </lineage>
</organism>
<dbReference type="GO" id="GO:0005524">
    <property type="term" value="F:ATP binding"/>
    <property type="evidence" value="ECO:0007669"/>
    <property type="project" value="UniProtKB-UniRule"/>
</dbReference>
<gene>
    <name evidence="8" type="primary">pknB</name>
    <name evidence="8" type="ORF">ElP_74610</name>
</gene>
<dbReference type="SMART" id="SM00028">
    <property type="entry name" value="TPR"/>
    <property type="match status" value="5"/>
</dbReference>
<feature type="region of interest" description="Disordered" evidence="6">
    <location>
        <begin position="310"/>
        <end position="340"/>
    </location>
</feature>
<dbReference type="InterPro" id="IPR008271">
    <property type="entry name" value="Ser/Thr_kinase_AS"/>
</dbReference>
<keyword evidence="4 5" id="KW-0067">ATP-binding</keyword>
<keyword evidence="9" id="KW-1185">Reference proteome</keyword>
<dbReference type="SUPFAM" id="SSF56112">
    <property type="entry name" value="Protein kinase-like (PK-like)"/>
    <property type="match status" value="1"/>
</dbReference>
<reference evidence="8 9" key="1">
    <citation type="submission" date="2019-02" db="EMBL/GenBank/DDBJ databases">
        <title>Deep-cultivation of Planctomycetes and their phenomic and genomic characterization uncovers novel biology.</title>
        <authorList>
            <person name="Wiegand S."/>
            <person name="Jogler M."/>
            <person name="Boedeker C."/>
            <person name="Pinto D."/>
            <person name="Vollmers J."/>
            <person name="Rivas-Marin E."/>
            <person name="Kohn T."/>
            <person name="Peeters S.H."/>
            <person name="Heuer A."/>
            <person name="Rast P."/>
            <person name="Oberbeckmann S."/>
            <person name="Bunk B."/>
            <person name="Jeske O."/>
            <person name="Meyerdierks A."/>
            <person name="Storesund J.E."/>
            <person name="Kallscheuer N."/>
            <person name="Luecker S."/>
            <person name="Lage O.M."/>
            <person name="Pohl T."/>
            <person name="Merkel B.J."/>
            <person name="Hornburger P."/>
            <person name="Mueller R.-W."/>
            <person name="Bruemmer F."/>
            <person name="Labrenz M."/>
            <person name="Spormann A.M."/>
            <person name="Op den Camp H."/>
            <person name="Overmann J."/>
            <person name="Amann R."/>
            <person name="Jetten M.S.M."/>
            <person name="Mascher T."/>
            <person name="Medema M.H."/>
            <person name="Devos D.P."/>
            <person name="Kaster A.-K."/>
            <person name="Ovreas L."/>
            <person name="Rohde M."/>
            <person name="Galperin M.Y."/>
            <person name="Jogler C."/>
        </authorList>
    </citation>
    <scope>NUCLEOTIDE SEQUENCE [LARGE SCALE GENOMIC DNA]</scope>
    <source>
        <strain evidence="8 9">ElP</strain>
        <plasmid evidence="9">pelp_3</plasmid>
    </source>
</reference>
<dbReference type="InterPro" id="IPR011990">
    <property type="entry name" value="TPR-like_helical_dom_sf"/>
</dbReference>
<dbReference type="AlphaFoldDB" id="A0A518HF74"/>
<sequence>MTTVQLDEEAIYHVARLITDPEARDAYLRQVCGDDVARRDRLDALLRVCDLEPSFLEPLPVDATAELTGPAEREGAAIGPYTLLEAIGEGGMGTVYMADQTEPVRRRVALKVIKPGMDTEQVVARFEAERQALAQMDHPNIAKVHDGGMTPSGRPYFAMELVRGLPITEYCDQHELSIPERLELFVLVCRAVQHAHQKGVIHRDLKPSNVLVTVVDGVGVPKVIDFGIAKATGQALTEKTLFTGFHQFVGTPLYVSPEQAEMSGVDVDTRSDIYSLGVLLYELLTGTTPFDPETLRQAAFDEMRRIIREEEPPRPSMRLSSLGETLTSVSAQRKADPRRLGGSMKGELDWLVMKALEKDRCRRYETANDFAADVMRYLTDRPVEAFPPSAWYRFTKFARRNQLAILAGSVVVLSLVAGTAVSTWQGFRAAEAERHANADRLRADKRSQLARRAVDEMYEQVAEKWLADQPNLTALQREFLEKAQAIYEQLAAEQADDPATRLDVALARLKVGRIGIAMGRFDEAAGTLRRAIDECRALVDRIPHEPRYRHALGRCLRQLGFLHSSLQQYREAEPFYRLAIGQFERLAAEHPADLEYRKDLAIAYQNLANSTDREEDSSRAVELCESVLAEAPKDVVARDTLALALMTRAGILKTTHITEESDASVDLRWLGEAERLDRRVVELQEGLLADGSTQPVPTPYLRTSLAITLINLHNTQHALNRPDDAIATMRRAESLLEDLVNDYPEHLEHHQTLAGCLLNLASTLHRDGQEAEADEATRRGVELAESILREHPEISRKPSLAYYLALAADRYSVSPDGPFYDPARALKLARRAVELQPAQAGLAWESLGWASYRAGEWKCCIESLEKRESYPREGDFFAAMAHWRLDDAAKAREVFARADATLAADEKRSKPGRYPDVAMRRQIRAEAAGLLGIDHGESDAGRPVPKPQ</sequence>
<dbReference type="Pfam" id="PF00069">
    <property type="entry name" value="Pkinase"/>
    <property type="match status" value="1"/>
</dbReference>
<dbReference type="EC" id="2.7.11.1" evidence="8"/>
<dbReference type="PROSITE" id="PS00108">
    <property type="entry name" value="PROTEIN_KINASE_ST"/>
    <property type="match status" value="1"/>
</dbReference>
<geneLocation type="plasmid" evidence="9">
    <name>pelp_3</name>
</geneLocation>
<dbReference type="KEGG" id="tpla:ElP_74610"/>
<dbReference type="Gene3D" id="1.10.510.10">
    <property type="entry name" value="Transferase(Phosphotransferase) domain 1"/>
    <property type="match status" value="1"/>
</dbReference>
<feature type="domain" description="Protein kinase" evidence="7">
    <location>
        <begin position="81"/>
        <end position="378"/>
    </location>
</feature>
<dbReference type="InterPro" id="IPR011009">
    <property type="entry name" value="Kinase-like_dom_sf"/>
</dbReference>
<protein>
    <submittedName>
        <fullName evidence="8">Serine/threonine-protein kinase PknB</fullName>
        <ecNumber evidence="8">2.7.11.1</ecNumber>
    </submittedName>
</protein>
<dbReference type="InterPro" id="IPR000719">
    <property type="entry name" value="Prot_kinase_dom"/>
</dbReference>
<evidence type="ECO:0000256" key="1">
    <source>
        <dbReference type="ARBA" id="ARBA00022679"/>
    </source>
</evidence>
<dbReference type="PANTHER" id="PTHR43289:SF6">
    <property type="entry name" value="SERINE_THREONINE-PROTEIN KINASE NEKL-3"/>
    <property type="match status" value="1"/>
</dbReference>
<evidence type="ECO:0000256" key="4">
    <source>
        <dbReference type="ARBA" id="ARBA00022840"/>
    </source>
</evidence>
<dbReference type="PROSITE" id="PS00107">
    <property type="entry name" value="PROTEIN_KINASE_ATP"/>
    <property type="match status" value="1"/>
</dbReference>
<evidence type="ECO:0000256" key="5">
    <source>
        <dbReference type="PROSITE-ProRule" id="PRU10141"/>
    </source>
</evidence>
<evidence type="ECO:0000259" key="7">
    <source>
        <dbReference type="PROSITE" id="PS50011"/>
    </source>
</evidence>
<proteinExistence type="predicted"/>